<dbReference type="Pfam" id="PF02604">
    <property type="entry name" value="PhdYeFM_antitox"/>
    <property type="match status" value="1"/>
</dbReference>
<dbReference type="InterPro" id="IPR036165">
    <property type="entry name" value="YefM-like_sf"/>
</dbReference>
<dbReference type="NCBIfam" id="TIGR01552">
    <property type="entry name" value="phd_fam"/>
    <property type="match status" value="1"/>
</dbReference>
<dbReference type="EMBL" id="CP073041">
    <property type="protein sequence ID" value="UXE60598.1"/>
    <property type="molecule type" value="Genomic_DNA"/>
</dbReference>
<dbReference type="PANTHER" id="PTHR33713">
    <property type="entry name" value="ANTITOXIN YAFN-RELATED"/>
    <property type="match status" value="1"/>
</dbReference>
<dbReference type="Gene3D" id="3.40.1620.10">
    <property type="entry name" value="YefM-like domain"/>
    <property type="match status" value="1"/>
</dbReference>
<dbReference type="InterPro" id="IPR051405">
    <property type="entry name" value="phD/YefM_antitoxin"/>
</dbReference>
<protein>
    <recommendedName>
        <fullName evidence="2">Antitoxin</fullName>
    </recommendedName>
</protein>
<organism evidence="3">
    <name type="scientific">Woronichinia naegeliana WA131</name>
    <dbReference type="NCBI Taxonomy" id="2824559"/>
    <lineage>
        <taxon>Bacteria</taxon>
        <taxon>Bacillati</taxon>
        <taxon>Cyanobacteriota</taxon>
        <taxon>Cyanophyceae</taxon>
        <taxon>Synechococcales</taxon>
        <taxon>Coelosphaeriaceae</taxon>
        <taxon>Woronichinia</taxon>
    </lineage>
</organism>
<reference evidence="3" key="1">
    <citation type="submission" date="2021-04" db="EMBL/GenBank/DDBJ databases">
        <title>Genome sequence of Woronichinia naegeliana from Washington state freshwater lake bloom.</title>
        <authorList>
            <person name="Dreher T.W."/>
        </authorList>
    </citation>
    <scope>NUCLEOTIDE SEQUENCE</scope>
    <source>
        <strain evidence="3">WA131</strain>
    </source>
</reference>
<dbReference type="PANTHER" id="PTHR33713:SF11">
    <property type="entry name" value="PREVENT-HOST-DEATH FAMILY PROTEIN"/>
    <property type="match status" value="1"/>
</dbReference>
<comment type="similarity">
    <text evidence="1 2">Belongs to the phD/YefM antitoxin family.</text>
</comment>
<dbReference type="Proteomes" id="UP001065613">
    <property type="component" value="Chromosome"/>
</dbReference>
<dbReference type="InterPro" id="IPR006442">
    <property type="entry name" value="Antitoxin_Phd/YefM"/>
</dbReference>
<dbReference type="KEGG" id="wna:KA717_34630"/>
<evidence type="ECO:0000313" key="3">
    <source>
        <dbReference type="EMBL" id="UXE60598.1"/>
    </source>
</evidence>
<proteinExistence type="inferred from homology"/>
<comment type="function">
    <text evidence="2">Antitoxin component of a type II toxin-antitoxin (TA) system.</text>
</comment>
<evidence type="ECO:0000256" key="1">
    <source>
        <dbReference type="ARBA" id="ARBA00009981"/>
    </source>
</evidence>
<sequence>MIELTQDIRSLTDFKRNTTEFLENLKRTKHPVILTVNGKAELVVQDAESYQELLKAAELLETLKGLKRGLEQMKQGQGRNAEEVFAELFDQWDMEQ</sequence>
<gene>
    <name evidence="3" type="ORF">KA717_34630</name>
</gene>
<evidence type="ECO:0000256" key="2">
    <source>
        <dbReference type="RuleBase" id="RU362080"/>
    </source>
</evidence>
<dbReference type="SUPFAM" id="SSF143120">
    <property type="entry name" value="YefM-like"/>
    <property type="match status" value="1"/>
</dbReference>
<accession>A0A977PVX0</accession>
<name>A0A977PVX0_9CYAN</name>
<dbReference type="AlphaFoldDB" id="A0A977PVX0"/>